<dbReference type="EMBL" id="JABBWM010000007">
    <property type="protein sequence ID" value="KAG2115874.1"/>
    <property type="molecule type" value="Genomic_DNA"/>
</dbReference>
<keyword evidence="7" id="KW-1185">Reference proteome</keyword>
<dbReference type="CDD" id="cd16443">
    <property type="entry name" value="LplA"/>
    <property type="match status" value="1"/>
</dbReference>
<comment type="similarity">
    <text evidence="3">Belongs to the LplA family.</text>
</comment>
<evidence type="ECO:0000256" key="2">
    <source>
        <dbReference type="ARBA" id="ARBA00005085"/>
    </source>
</evidence>
<sequence>MIFFSFRYVPSAARRLYTTASSASSVITPTHSIYLSTSTNPYFNLSFEDWLFRHAPQKEPLLLLYRDAPCVVIGRNQNPWKEVNLRAARAQGIPWVRRRSGGGTVYHDLGNTNFSIHVPRTTFDRGATAQVVLRAVRALGIDAGVNERNDICVGGEKASGSAYKIVSGRAYHHGTMLITTRLETLGDLLRVDKVRFLCPNDIGISLFSDTMITKGVASVRSPVCNLAQFSKKVSHEMFVNAVVDSFKAEYGVHDEPCIVNDTDDLAKIGYIQRGMAELPSWDWAFGQTPEFEYTIKKPFVWGDVTAHIHARHGVILSCTLQGLDSELGKALEGKRYGFVEDEELGVDLSGRREVVWAWLKEEMKSYD</sequence>
<dbReference type="InterPro" id="IPR004562">
    <property type="entry name" value="LipoylTrfase_LipoateP_Ligase"/>
</dbReference>
<dbReference type="OrthoDB" id="201621at2759"/>
<dbReference type="GeneID" id="64693170"/>
<evidence type="ECO:0000256" key="4">
    <source>
        <dbReference type="ARBA" id="ARBA00015925"/>
    </source>
</evidence>
<comment type="caution">
    <text evidence="6">The sequence shown here is derived from an EMBL/GenBank/DDBJ whole genome shotgun (WGS) entry which is preliminary data.</text>
</comment>
<dbReference type="InterPro" id="IPR004143">
    <property type="entry name" value="BPL_LPL_catalytic"/>
</dbReference>
<evidence type="ECO:0000313" key="6">
    <source>
        <dbReference type="EMBL" id="KAG2115874.1"/>
    </source>
</evidence>
<comment type="pathway">
    <text evidence="2">Protein modification; protein lipoylation via exogenous pathway; protein N(6)-(lipoyl)lysine from lipoate: step 2/2.</text>
</comment>
<evidence type="ECO:0000313" key="7">
    <source>
        <dbReference type="Proteomes" id="UP000823399"/>
    </source>
</evidence>
<dbReference type="SUPFAM" id="SSF82649">
    <property type="entry name" value="SufE/NifU"/>
    <property type="match status" value="1"/>
</dbReference>
<dbReference type="Gene3D" id="3.30.390.50">
    <property type="entry name" value="CO dehydrogenase flavoprotein, C-terminal domain"/>
    <property type="match status" value="1"/>
</dbReference>
<organism evidence="6 7">
    <name type="scientific">Suillus discolor</name>
    <dbReference type="NCBI Taxonomy" id="1912936"/>
    <lineage>
        <taxon>Eukaryota</taxon>
        <taxon>Fungi</taxon>
        <taxon>Dikarya</taxon>
        <taxon>Basidiomycota</taxon>
        <taxon>Agaricomycotina</taxon>
        <taxon>Agaricomycetes</taxon>
        <taxon>Agaricomycetidae</taxon>
        <taxon>Boletales</taxon>
        <taxon>Suillineae</taxon>
        <taxon>Suillaceae</taxon>
        <taxon>Suillus</taxon>
    </lineage>
</organism>
<comment type="function">
    <text evidence="1">Catalyzes both the ATP-dependent activation of exogenously supplied lipoate to lipoyl-AMP and the transfer of the activated lipoyl onto the lipoyl domains of lipoate-dependent enzymes.</text>
</comment>
<dbReference type="GO" id="GO:0009249">
    <property type="term" value="P:protein lipoylation"/>
    <property type="evidence" value="ECO:0007669"/>
    <property type="project" value="InterPro"/>
</dbReference>
<dbReference type="InterPro" id="IPR045864">
    <property type="entry name" value="aa-tRNA-synth_II/BPL/LPL"/>
</dbReference>
<reference evidence="6" key="1">
    <citation type="journal article" date="2020" name="New Phytol.">
        <title>Comparative genomics reveals dynamic genome evolution in host specialist ectomycorrhizal fungi.</title>
        <authorList>
            <person name="Lofgren L.A."/>
            <person name="Nguyen N.H."/>
            <person name="Vilgalys R."/>
            <person name="Ruytinx J."/>
            <person name="Liao H.L."/>
            <person name="Branco S."/>
            <person name="Kuo A."/>
            <person name="LaButti K."/>
            <person name="Lipzen A."/>
            <person name="Andreopoulos W."/>
            <person name="Pangilinan J."/>
            <person name="Riley R."/>
            <person name="Hundley H."/>
            <person name="Na H."/>
            <person name="Barry K."/>
            <person name="Grigoriev I.V."/>
            <person name="Stajich J.E."/>
            <person name="Kennedy P.G."/>
        </authorList>
    </citation>
    <scope>NUCLEOTIDE SEQUENCE</scope>
    <source>
        <strain evidence="6">FC423</strain>
    </source>
</reference>
<evidence type="ECO:0000256" key="3">
    <source>
        <dbReference type="ARBA" id="ARBA00008242"/>
    </source>
</evidence>
<dbReference type="Pfam" id="PF21948">
    <property type="entry name" value="LplA-B_cat"/>
    <property type="match status" value="1"/>
</dbReference>
<feature type="domain" description="BPL/LPL catalytic" evidence="5">
    <location>
        <begin position="56"/>
        <end position="254"/>
    </location>
</feature>
<name>A0A9P7JYS7_9AGAM</name>
<dbReference type="NCBIfam" id="TIGR00545">
    <property type="entry name" value="lipoyltrans"/>
    <property type="match status" value="1"/>
</dbReference>
<protein>
    <recommendedName>
        <fullName evidence="4">Putative lipoate-protein ligase A</fullName>
    </recommendedName>
</protein>
<gene>
    <name evidence="6" type="ORF">F5147DRAFT_568662</name>
</gene>
<dbReference type="Gene3D" id="3.30.930.10">
    <property type="entry name" value="Bira Bifunctional Protein, Domain 2"/>
    <property type="match status" value="1"/>
</dbReference>
<dbReference type="SUPFAM" id="SSF55681">
    <property type="entry name" value="Class II aaRS and biotin synthetases"/>
    <property type="match status" value="1"/>
</dbReference>
<dbReference type="PANTHER" id="PTHR12561:SF3">
    <property type="entry name" value="LIPOYLTRANSFERASE 1, MITOCHONDRIAL"/>
    <property type="match status" value="1"/>
</dbReference>
<evidence type="ECO:0000259" key="5">
    <source>
        <dbReference type="PROSITE" id="PS51733"/>
    </source>
</evidence>
<dbReference type="GO" id="GO:0017118">
    <property type="term" value="F:lipoyltransferase activity"/>
    <property type="evidence" value="ECO:0007669"/>
    <property type="project" value="TreeGrafter"/>
</dbReference>
<dbReference type="PROSITE" id="PS51733">
    <property type="entry name" value="BPL_LPL_CATALYTIC"/>
    <property type="match status" value="1"/>
</dbReference>
<dbReference type="AlphaFoldDB" id="A0A9P7JYS7"/>
<evidence type="ECO:0000256" key="1">
    <source>
        <dbReference type="ARBA" id="ARBA00003253"/>
    </source>
</evidence>
<dbReference type="Proteomes" id="UP000823399">
    <property type="component" value="Unassembled WGS sequence"/>
</dbReference>
<dbReference type="GO" id="GO:0005739">
    <property type="term" value="C:mitochondrion"/>
    <property type="evidence" value="ECO:0007669"/>
    <property type="project" value="TreeGrafter"/>
</dbReference>
<proteinExistence type="inferred from homology"/>
<dbReference type="PANTHER" id="PTHR12561">
    <property type="entry name" value="LIPOATE-PROTEIN LIGASE"/>
    <property type="match status" value="1"/>
</dbReference>
<dbReference type="RefSeq" id="XP_041297253.1">
    <property type="nucleotide sequence ID" value="XM_041430911.1"/>
</dbReference>
<accession>A0A9P7JYS7</accession>